<name>A0ABQ6Y8K3_9GAMM</name>
<organism evidence="1 2">
    <name type="scientific">Alcanivorax xiamenensis</name>
    <dbReference type="NCBI Taxonomy" id="1177156"/>
    <lineage>
        <taxon>Bacteria</taxon>
        <taxon>Pseudomonadati</taxon>
        <taxon>Pseudomonadota</taxon>
        <taxon>Gammaproteobacteria</taxon>
        <taxon>Oceanospirillales</taxon>
        <taxon>Alcanivoracaceae</taxon>
        <taxon>Alcanivorax</taxon>
    </lineage>
</organism>
<sequence length="231" mass="25728">MFQGGEHGLPHHPRRAMLAPMKAVIIIVSTLLGAMPLPVVAQPSTESAFVTALVDAAMARTRVSVTYDGGYRRIDYPNGDVPDNIGVCTDVVIRSYRKVGVDLQRLVHEDMRQAFDAYPKHWGLRRPDTNIDHRRVPNLQTFFERQGAALPVSDRADAYRPGDLVTWMLPGNLPHIGVVANQRSTDSGRPLIIHNIGRGPELEDLLFSYPITGHYRYVRLPSREASHGVAH</sequence>
<evidence type="ECO:0000313" key="1">
    <source>
        <dbReference type="EMBL" id="KAF0805918.1"/>
    </source>
</evidence>
<dbReference type="Proteomes" id="UP000771797">
    <property type="component" value="Unassembled WGS sequence"/>
</dbReference>
<protein>
    <recommendedName>
        <fullName evidence="3">DUF1287 domain-containing protein</fullName>
    </recommendedName>
</protein>
<reference evidence="1 2" key="1">
    <citation type="submission" date="2012-09" db="EMBL/GenBank/DDBJ databases">
        <title>Genome Sequence of alkane-degrading Bacterium Alcanivorax sp. 6-D-6.</title>
        <authorList>
            <person name="Lai Q."/>
            <person name="Shao Z."/>
        </authorList>
    </citation>
    <scope>NUCLEOTIDE SEQUENCE [LARGE SCALE GENOMIC DNA]</scope>
    <source>
        <strain evidence="1 2">6-D-6</strain>
    </source>
</reference>
<evidence type="ECO:0008006" key="3">
    <source>
        <dbReference type="Google" id="ProtNLM"/>
    </source>
</evidence>
<proteinExistence type="predicted"/>
<comment type="caution">
    <text evidence="1">The sequence shown here is derived from an EMBL/GenBank/DDBJ whole genome shotgun (WGS) entry which is preliminary data.</text>
</comment>
<evidence type="ECO:0000313" key="2">
    <source>
        <dbReference type="Proteomes" id="UP000771797"/>
    </source>
</evidence>
<dbReference type="InterPro" id="IPR009706">
    <property type="entry name" value="DUF1287"/>
</dbReference>
<accession>A0ABQ6Y8K3</accession>
<dbReference type="Pfam" id="PF06940">
    <property type="entry name" value="DUF1287"/>
    <property type="match status" value="1"/>
</dbReference>
<keyword evidence="2" id="KW-1185">Reference proteome</keyword>
<gene>
    <name evidence="1" type="ORF">A6D6_01974</name>
</gene>
<dbReference type="EMBL" id="AQPF01000012">
    <property type="protein sequence ID" value="KAF0805918.1"/>
    <property type="molecule type" value="Genomic_DNA"/>
</dbReference>